<accession>A0A0D6E040</accession>
<keyword evidence="1" id="KW-0812">Transmembrane</keyword>
<proteinExistence type="predicted"/>
<organism evidence="2 3">
    <name type="scientific">Pseudolactococcus piscium MKFS47</name>
    <dbReference type="NCBI Taxonomy" id="297352"/>
    <lineage>
        <taxon>Bacteria</taxon>
        <taxon>Bacillati</taxon>
        <taxon>Bacillota</taxon>
        <taxon>Bacilli</taxon>
        <taxon>Lactobacillales</taxon>
        <taxon>Streptococcaceae</taxon>
        <taxon>Pseudolactococcus</taxon>
    </lineage>
</organism>
<keyword evidence="1" id="KW-0472">Membrane</keyword>
<dbReference type="Proteomes" id="UP000033166">
    <property type="component" value="Plasmid III"/>
</dbReference>
<evidence type="ECO:0000313" key="3">
    <source>
        <dbReference type="Proteomes" id="UP000033166"/>
    </source>
</evidence>
<gene>
    <name evidence="2" type="ORF">LACPI_2395</name>
</gene>
<feature type="transmembrane region" description="Helical" evidence="1">
    <location>
        <begin position="12"/>
        <end position="38"/>
    </location>
</feature>
<dbReference type="AlphaFoldDB" id="A0A0D6E040"/>
<geneLocation type="plasmid" evidence="2 3">
    <name>III</name>
</geneLocation>
<keyword evidence="1" id="KW-1133">Transmembrane helix</keyword>
<protein>
    <submittedName>
        <fullName evidence="2">Uncharacterized protein</fullName>
    </submittedName>
</protein>
<sequence>MFFYIIEPKMEGLFGMVGMLLLAIMFIFIPVCFLIVSWEQLKSCFQKNNR</sequence>
<dbReference type="HOGENOM" id="CLU_3119184_0_0_9"/>
<dbReference type="EMBL" id="LN774771">
    <property type="protein sequence ID" value="CEN29595.1"/>
    <property type="molecule type" value="Genomic_DNA"/>
</dbReference>
<name>A0A0D6E040_9LACT</name>
<keyword evidence="2" id="KW-0614">Plasmid</keyword>
<reference evidence="3" key="1">
    <citation type="submission" date="2015-01" db="EMBL/GenBank/DDBJ databases">
        <authorList>
            <person name="Andreevskaya M."/>
        </authorList>
    </citation>
    <scope>NUCLEOTIDE SEQUENCE [LARGE SCALE GENOMIC DNA]</scope>
    <source>
        <strain evidence="3">MKFS47</strain>
        <plasmid evidence="3">III</plasmid>
    </source>
</reference>
<evidence type="ECO:0000256" key="1">
    <source>
        <dbReference type="SAM" id="Phobius"/>
    </source>
</evidence>
<dbReference type="KEGG" id="lpk:LACPI_2395"/>
<evidence type="ECO:0000313" key="2">
    <source>
        <dbReference type="EMBL" id="CEN29595.1"/>
    </source>
</evidence>